<accession>A0A7Y2H3J3</accession>
<dbReference type="EMBL" id="JABDJR010000567">
    <property type="protein sequence ID" value="NNF07897.1"/>
    <property type="molecule type" value="Genomic_DNA"/>
</dbReference>
<reference evidence="2 3" key="1">
    <citation type="submission" date="2020-03" db="EMBL/GenBank/DDBJ databases">
        <title>Metabolic flexibility allows generalist bacteria to become dominant in a frequently disturbed ecosystem.</title>
        <authorList>
            <person name="Chen Y.-J."/>
            <person name="Leung P.M."/>
            <person name="Bay S.K."/>
            <person name="Hugenholtz P."/>
            <person name="Kessler A.J."/>
            <person name="Shelley G."/>
            <person name="Waite D.W."/>
            <person name="Cook P.L."/>
            <person name="Greening C."/>
        </authorList>
    </citation>
    <scope>NUCLEOTIDE SEQUENCE [LARGE SCALE GENOMIC DNA]</scope>
    <source>
        <strain evidence="2">SS_bin_28</strain>
    </source>
</reference>
<dbReference type="GO" id="GO:0015074">
    <property type="term" value="P:DNA integration"/>
    <property type="evidence" value="ECO:0007669"/>
    <property type="project" value="InterPro"/>
</dbReference>
<organism evidence="2 3">
    <name type="scientific">Eiseniibacteriota bacterium</name>
    <dbReference type="NCBI Taxonomy" id="2212470"/>
    <lineage>
        <taxon>Bacteria</taxon>
        <taxon>Candidatus Eiseniibacteriota</taxon>
    </lineage>
</organism>
<dbReference type="InterPro" id="IPR036397">
    <property type="entry name" value="RNaseH_sf"/>
</dbReference>
<dbReference type="GO" id="GO:0003676">
    <property type="term" value="F:nucleic acid binding"/>
    <property type="evidence" value="ECO:0007669"/>
    <property type="project" value="InterPro"/>
</dbReference>
<comment type="caution">
    <text evidence="2">The sequence shown here is derived from an EMBL/GenBank/DDBJ whole genome shotgun (WGS) entry which is preliminary data.</text>
</comment>
<dbReference type="Pfam" id="PF13276">
    <property type="entry name" value="HTH_21"/>
    <property type="match status" value="1"/>
</dbReference>
<dbReference type="Gene3D" id="3.30.420.10">
    <property type="entry name" value="Ribonuclease H-like superfamily/Ribonuclease H"/>
    <property type="match status" value="1"/>
</dbReference>
<dbReference type="InterPro" id="IPR012337">
    <property type="entry name" value="RNaseH-like_sf"/>
</dbReference>
<dbReference type="AlphaFoldDB" id="A0A7Y2H3J3"/>
<feature type="domain" description="Integrase catalytic" evidence="1">
    <location>
        <begin position="109"/>
        <end position="245"/>
    </location>
</feature>
<proteinExistence type="predicted"/>
<evidence type="ECO:0000313" key="2">
    <source>
        <dbReference type="EMBL" id="NNF07897.1"/>
    </source>
</evidence>
<gene>
    <name evidence="2" type="ORF">HKN21_14125</name>
</gene>
<dbReference type="PROSITE" id="PS50994">
    <property type="entry name" value="INTEGRASE"/>
    <property type="match status" value="1"/>
</dbReference>
<evidence type="ECO:0000259" key="1">
    <source>
        <dbReference type="PROSITE" id="PS50994"/>
    </source>
</evidence>
<protein>
    <submittedName>
        <fullName evidence="2">IS3 family transposase</fullName>
    </submittedName>
</protein>
<dbReference type="PANTHER" id="PTHR47515:SF1">
    <property type="entry name" value="BLR2054 PROTEIN"/>
    <property type="match status" value="1"/>
</dbReference>
<evidence type="ECO:0000313" key="3">
    <source>
        <dbReference type="Proteomes" id="UP000547674"/>
    </source>
</evidence>
<dbReference type="InterPro" id="IPR048020">
    <property type="entry name" value="Transpos_IS3"/>
</dbReference>
<dbReference type="PANTHER" id="PTHR47515">
    <property type="entry name" value="LOW CALCIUM RESPONSE LOCUS PROTEIN T"/>
    <property type="match status" value="1"/>
</dbReference>
<dbReference type="Proteomes" id="UP000547674">
    <property type="component" value="Unassembled WGS sequence"/>
</dbReference>
<dbReference type="InterPro" id="IPR001584">
    <property type="entry name" value="Integrase_cat-core"/>
</dbReference>
<dbReference type="SUPFAM" id="SSF53098">
    <property type="entry name" value="Ribonuclease H-like"/>
    <property type="match status" value="1"/>
</dbReference>
<dbReference type="NCBIfam" id="NF033516">
    <property type="entry name" value="transpos_IS3"/>
    <property type="match status" value="1"/>
</dbReference>
<sequence length="245" mass="28576">MVSASAKRQAVRRVVEEGVCSERRACRYLGLRRSSCQYRSQEAPEATKKLVKRILWLSRKYPRYGYRRIRGLLLREGWKAGRKFVQRIRRLEGLGIKGRGPRRRRRGHSTATPTRATQLNEVWSWDFVHDRTDNGASLKMLTLIDEYSRQCLKITPARRLRSKDVLDALAEAMAERGVPTYIRSDNGSEFIAKDVQDWVREMGIGTIYIDPGSPWQNPFVESFHNRLRDECLNQECFSAWQRRGS</sequence>
<dbReference type="InterPro" id="IPR025948">
    <property type="entry name" value="HTH-like_dom"/>
</dbReference>
<name>A0A7Y2H3J3_UNCEI</name>
<dbReference type="Pfam" id="PF00665">
    <property type="entry name" value="rve"/>
    <property type="match status" value="1"/>
</dbReference>